<evidence type="ECO:0000259" key="6">
    <source>
        <dbReference type="SMART" id="SM00746"/>
    </source>
</evidence>
<dbReference type="SUPFAM" id="SSF57716">
    <property type="entry name" value="Glucocorticoid receptor-like (DNA-binding domain)"/>
    <property type="match status" value="1"/>
</dbReference>
<feature type="region of interest" description="Disordered" evidence="5">
    <location>
        <begin position="157"/>
        <end position="179"/>
    </location>
</feature>
<evidence type="ECO:0000256" key="2">
    <source>
        <dbReference type="ARBA" id="ARBA00005647"/>
    </source>
</evidence>
<feature type="domain" description="TRASH" evidence="6">
    <location>
        <begin position="6"/>
        <end position="44"/>
    </location>
</feature>
<proteinExistence type="inferred from homology"/>
<gene>
    <name evidence="7" type="primary">Contig5051.g5411</name>
    <name evidence="7" type="ORF">STYLEM_2265</name>
</gene>
<comment type="similarity">
    <text evidence="2">Belongs to the eukaryotic ribosomal protein eL24 family.</text>
</comment>
<dbReference type="FunCoup" id="A0A077ZUS0">
    <property type="interactions" value="523"/>
</dbReference>
<evidence type="ECO:0000313" key="7">
    <source>
        <dbReference type="EMBL" id="CDW73289.1"/>
    </source>
</evidence>
<evidence type="ECO:0000256" key="4">
    <source>
        <dbReference type="ARBA" id="ARBA00023242"/>
    </source>
</evidence>
<dbReference type="FunFam" id="2.30.170.20:FF:000001">
    <property type="entry name" value="probable ribosome biogenesis protein RLP24"/>
    <property type="match status" value="1"/>
</dbReference>
<evidence type="ECO:0000256" key="1">
    <source>
        <dbReference type="ARBA" id="ARBA00004123"/>
    </source>
</evidence>
<dbReference type="SMART" id="SM00746">
    <property type="entry name" value="TRASH"/>
    <property type="match status" value="1"/>
</dbReference>
<dbReference type="InterPro" id="IPR056366">
    <property type="entry name" value="Ribosomal_eL24"/>
</dbReference>
<dbReference type="InterPro" id="IPR000988">
    <property type="entry name" value="Ribosomal_eL24-rel_N"/>
</dbReference>
<dbReference type="GO" id="GO:0005730">
    <property type="term" value="C:nucleolus"/>
    <property type="evidence" value="ECO:0007669"/>
    <property type="project" value="TreeGrafter"/>
</dbReference>
<dbReference type="PANTHER" id="PTHR10792:SF8">
    <property type="entry name" value="RIBOSOME BIOGENESIS PROTEIN RLP24-RELATED"/>
    <property type="match status" value="1"/>
</dbReference>
<protein>
    <submittedName>
        <fullName evidence="7">60s ribosomal protein l24</fullName>
    </submittedName>
</protein>
<dbReference type="PANTHER" id="PTHR10792">
    <property type="entry name" value="60S RIBOSOMAL PROTEIN L24"/>
    <property type="match status" value="1"/>
</dbReference>
<comment type="subcellular location">
    <subcellularLocation>
        <location evidence="1">Nucleus</location>
    </subcellularLocation>
</comment>
<keyword evidence="7" id="KW-0689">Ribosomal protein</keyword>
<dbReference type="GO" id="GO:0005840">
    <property type="term" value="C:ribosome"/>
    <property type="evidence" value="ECO:0007669"/>
    <property type="project" value="UniProtKB-KW"/>
</dbReference>
<sequence>MRIDICYFCSAKVYPGHGVMFVRNDSKTFRFCSSKCNRLFKAKKNPRKLKWTKAYRAAHGKEMTVDSVLEFEQRRNVPTRYNRTLMVKTIQAMKKIDEIKTKRQERFFARRMAKAEAKKKQDVENELLTHSGLISDSKIKSYIERKKEEKRLKDLAKFQQQNKKSMSKDMDMLEDNESDEEMEIVEKIKNKKGNKKTKAIKKKL</sequence>
<evidence type="ECO:0000313" key="8">
    <source>
        <dbReference type="Proteomes" id="UP000039865"/>
    </source>
</evidence>
<evidence type="ECO:0000256" key="3">
    <source>
        <dbReference type="ARBA" id="ARBA00022517"/>
    </source>
</evidence>
<dbReference type="AlphaFoldDB" id="A0A077ZUS0"/>
<dbReference type="Gene3D" id="2.30.170.20">
    <property type="entry name" value="Ribosomal protein L24e"/>
    <property type="match status" value="1"/>
</dbReference>
<dbReference type="GO" id="GO:0003735">
    <property type="term" value="F:structural constituent of ribosome"/>
    <property type="evidence" value="ECO:0007669"/>
    <property type="project" value="InterPro"/>
</dbReference>
<keyword evidence="4" id="KW-0539">Nucleus</keyword>
<evidence type="ECO:0000256" key="5">
    <source>
        <dbReference type="SAM" id="MobiDB-lite"/>
    </source>
</evidence>
<keyword evidence="8" id="KW-1185">Reference proteome</keyword>
<name>A0A077ZUS0_STYLE</name>
<keyword evidence="7" id="KW-0687">Ribonucleoprotein</keyword>
<dbReference type="Proteomes" id="UP000039865">
    <property type="component" value="Unassembled WGS sequence"/>
</dbReference>
<dbReference type="GO" id="GO:0042273">
    <property type="term" value="P:ribosomal large subunit biogenesis"/>
    <property type="evidence" value="ECO:0007669"/>
    <property type="project" value="TreeGrafter"/>
</dbReference>
<organism evidence="7 8">
    <name type="scientific">Stylonychia lemnae</name>
    <name type="common">Ciliate</name>
    <dbReference type="NCBI Taxonomy" id="5949"/>
    <lineage>
        <taxon>Eukaryota</taxon>
        <taxon>Sar</taxon>
        <taxon>Alveolata</taxon>
        <taxon>Ciliophora</taxon>
        <taxon>Intramacronucleata</taxon>
        <taxon>Spirotrichea</taxon>
        <taxon>Stichotrichia</taxon>
        <taxon>Sporadotrichida</taxon>
        <taxon>Oxytrichidae</taxon>
        <taxon>Stylonychinae</taxon>
        <taxon>Stylonychia</taxon>
    </lineage>
</organism>
<keyword evidence="3" id="KW-0690">Ribosome biogenesis</keyword>
<dbReference type="InterPro" id="IPR023442">
    <property type="entry name" value="Ribosomal_eL24_CS"/>
</dbReference>
<dbReference type="CDD" id="cd00472">
    <property type="entry name" value="Ribosomal_L24e_L24"/>
    <property type="match status" value="1"/>
</dbReference>
<dbReference type="PROSITE" id="PS01073">
    <property type="entry name" value="RIBOSOMAL_L24E"/>
    <property type="match status" value="1"/>
</dbReference>
<dbReference type="InterPro" id="IPR038630">
    <property type="entry name" value="L24e/L24_sf"/>
</dbReference>
<reference evidence="7 8" key="1">
    <citation type="submission" date="2014-06" db="EMBL/GenBank/DDBJ databases">
        <authorList>
            <person name="Swart Estienne"/>
        </authorList>
    </citation>
    <scope>NUCLEOTIDE SEQUENCE [LARGE SCALE GENOMIC DNA]</scope>
    <source>
        <strain evidence="7 8">130c</strain>
    </source>
</reference>
<dbReference type="OrthoDB" id="10262490at2759"/>
<accession>A0A077ZUS0</accession>
<dbReference type="EMBL" id="CCKQ01002201">
    <property type="protein sequence ID" value="CDW73289.1"/>
    <property type="molecule type" value="Genomic_DNA"/>
</dbReference>
<dbReference type="InterPro" id="IPR011017">
    <property type="entry name" value="TRASH_dom"/>
</dbReference>
<dbReference type="Pfam" id="PF01246">
    <property type="entry name" value="Ribosomal_L24e"/>
    <property type="match status" value="1"/>
</dbReference>
<dbReference type="OMA" id="RIDICYF"/>
<dbReference type="InParanoid" id="A0A077ZUS0"/>